<keyword evidence="2" id="KW-1185">Reference proteome</keyword>
<proteinExistence type="predicted"/>
<dbReference type="Proteomes" id="UP000314294">
    <property type="component" value="Unassembled WGS sequence"/>
</dbReference>
<organism evidence="1 2">
    <name type="scientific">Liparis tanakae</name>
    <name type="common">Tanaka's snailfish</name>
    <dbReference type="NCBI Taxonomy" id="230148"/>
    <lineage>
        <taxon>Eukaryota</taxon>
        <taxon>Metazoa</taxon>
        <taxon>Chordata</taxon>
        <taxon>Craniata</taxon>
        <taxon>Vertebrata</taxon>
        <taxon>Euteleostomi</taxon>
        <taxon>Actinopterygii</taxon>
        <taxon>Neopterygii</taxon>
        <taxon>Teleostei</taxon>
        <taxon>Neoteleostei</taxon>
        <taxon>Acanthomorphata</taxon>
        <taxon>Eupercaria</taxon>
        <taxon>Perciformes</taxon>
        <taxon>Cottioidei</taxon>
        <taxon>Cottales</taxon>
        <taxon>Liparidae</taxon>
        <taxon>Liparis</taxon>
    </lineage>
</organism>
<gene>
    <name evidence="1" type="ORF">EYF80_023383</name>
</gene>
<name>A0A4Z2HN16_9TELE</name>
<evidence type="ECO:0000313" key="1">
    <source>
        <dbReference type="EMBL" id="TNN66344.1"/>
    </source>
</evidence>
<dbReference type="AlphaFoldDB" id="A0A4Z2HN16"/>
<evidence type="ECO:0000313" key="2">
    <source>
        <dbReference type="Proteomes" id="UP000314294"/>
    </source>
</evidence>
<sequence>MASVRLSLDRASAEADLVSVELVTKEKDNSSETSQKGGQGHEALLLLIQSHEDCVKDTVVNIERRNRTDQQDSCMLRRSVVGGLDNEPRAFLQPTATHKATLSKTLLIQPQRSPEDPVCRPCCPGLKCALGARAGGAGCLFLSDDEAL</sequence>
<reference evidence="1 2" key="1">
    <citation type="submission" date="2019-03" db="EMBL/GenBank/DDBJ databases">
        <title>First draft genome of Liparis tanakae, snailfish: a comprehensive survey of snailfish specific genes.</title>
        <authorList>
            <person name="Kim W."/>
            <person name="Song I."/>
            <person name="Jeong J.-H."/>
            <person name="Kim D."/>
            <person name="Kim S."/>
            <person name="Ryu S."/>
            <person name="Song J.Y."/>
            <person name="Lee S.K."/>
        </authorList>
    </citation>
    <scope>NUCLEOTIDE SEQUENCE [LARGE SCALE GENOMIC DNA]</scope>
    <source>
        <tissue evidence="1">Muscle</tissue>
    </source>
</reference>
<comment type="caution">
    <text evidence="1">The sequence shown here is derived from an EMBL/GenBank/DDBJ whole genome shotgun (WGS) entry which is preliminary data.</text>
</comment>
<dbReference type="EMBL" id="SRLO01000220">
    <property type="protein sequence ID" value="TNN66344.1"/>
    <property type="molecule type" value="Genomic_DNA"/>
</dbReference>
<protein>
    <submittedName>
        <fullName evidence="1">Uncharacterized protein</fullName>
    </submittedName>
</protein>
<accession>A0A4Z2HN16</accession>